<dbReference type="AlphaFoldDB" id="A0A7W4VX11"/>
<dbReference type="EMBL" id="JACHWR010000002">
    <property type="protein sequence ID" value="MBB3043341.1"/>
    <property type="molecule type" value="Genomic_DNA"/>
</dbReference>
<evidence type="ECO:0000313" key="3">
    <source>
        <dbReference type="Proteomes" id="UP000589626"/>
    </source>
</evidence>
<gene>
    <name evidence="2" type="ORF">FHU40_003159</name>
</gene>
<name>A0A7W4VX11_9ACTN</name>
<organism evidence="2 3">
    <name type="scientific">Nocardioides soli</name>
    <dbReference type="NCBI Taxonomy" id="1036020"/>
    <lineage>
        <taxon>Bacteria</taxon>
        <taxon>Bacillati</taxon>
        <taxon>Actinomycetota</taxon>
        <taxon>Actinomycetes</taxon>
        <taxon>Propionibacteriales</taxon>
        <taxon>Nocardioidaceae</taxon>
        <taxon>Nocardioides</taxon>
    </lineage>
</organism>
<evidence type="ECO:0000256" key="1">
    <source>
        <dbReference type="SAM" id="MobiDB-lite"/>
    </source>
</evidence>
<sequence length="430" mass="47325">MTTTQSAPAPGRADHTSEHAGARQTFELYGRRIAHTNNSDVQQLLAAAHTDRVRPLCMCRPAGVTMYVAKIGPDKYVIKRMPDSGLEHAHRCASYLPPEQLSGLGQVLGSAITEEADSGLTAIKLGFRMSKAERAAPNGAGGGGVADSVAADPNRLTLRAVLHYLWQEADLATWTPGMDGKRNWRIVSWYLRQAARGKFTKGKPLATRLYVPEPFNAEKKTEIAARRLSAWAPMQQHGSAQQFMMLIGELKSIDPARFGHKLVIKHLPDAPLMVNDTLLARLNERFADEIELSQTDDDGHLMVIATFSVGRAGLATAEEISLVMTDRHWLPYESLFDKLLLDTALDARRRFTKSLRYNLAPDKPMASLVFTDTETPTAAFLLTSADDREAVAEIATATGTELWTWVITEDMPSLPPAADHRRTGPSTDHH</sequence>
<feature type="compositionally biased region" description="Basic and acidic residues" evidence="1">
    <location>
        <begin position="12"/>
        <end position="21"/>
    </location>
</feature>
<evidence type="ECO:0008006" key="4">
    <source>
        <dbReference type="Google" id="ProtNLM"/>
    </source>
</evidence>
<accession>A0A7W4VX11</accession>
<dbReference type="Proteomes" id="UP000589626">
    <property type="component" value="Unassembled WGS sequence"/>
</dbReference>
<protein>
    <recommendedName>
        <fullName evidence="4">DUF1173 domain-containing protein</fullName>
    </recommendedName>
</protein>
<feature type="region of interest" description="Disordered" evidence="1">
    <location>
        <begin position="1"/>
        <end position="21"/>
    </location>
</feature>
<comment type="caution">
    <text evidence="2">The sequence shown here is derived from an EMBL/GenBank/DDBJ whole genome shotgun (WGS) entry which is preliminary data.</text>
</comment>
<keyword evidence="3" id="KW-1185">Reference proteome</keyword>
<evidence type="ECO:0000313" key="2">
    <source>
        <dbReference type="EMBL" id="MBB3043341.1"/>
    </source>
</evidence>
<proteinExistence type="predicted"/>
<dbReference type="RefSeq" id="WP_183593201.1">
    <property type="nucleotide sequence ID" value="NZ_JACHWR010000002.1"/>
</dbReference>
<dbReference type="Pfam" id="PF06666">
    <property type="entry name" value="DUF1173"/>
    <property type="match status" value="1"/>
</dbReference>
<reference evidence="2 3" key="1">
    <citation type="submission" date="2020-08" db="EMBL/GenBank/DDBJ databases">
        <title>Sequencing the genomes of 1000 actinobacteria strains.</title>
        <authorList>
            <person name="Klenk H.-P."/>
        </authorList>
    </citation>
    <scope>NUCLEOTIDE SEQUENCE [LARGE SCALE GENOMIC DNA]</scope>
    <source>
        <strain evidence="2 3">DSM 105498</strain>
    </source>
</reference>
<dbReference type="InterPro" id="IPR009553">
    <property type="entry name" value="DUF1173"/>
</dbReference>